<accession>A0A831LW93</accession>
<protein>
    <submittedName>
        <fullName evidence="1">Uncharacterized protein</fullName>
    </submittedName>
</protein>
<gene>
    <name evidence="1" type="ORF">ENN90_08755</name>
</gene>
<reference evidence="1" key="1">
    <citation type="journal article" date="2020" name="mSystems">
        <title>Genome- and Community-Level Interaction Insights into Carbon Utilization and Element Cycling Functions of Hydrothermarchaeota in Hydrothermal Sediment.</title>
        <authorList>
            <person name="Zhou Z."/>
            <person name="Liu Y."/>
            <person name="Xu W."/>
            <person name="Pan J."/>
            <person name="Luo Z.H."/>
            <person name="Li M."/>
        </authorList>
    </citation>
    <scope>NUCLEOTIDE SEQUENCE [LARGE SCALE GENOMIC DNA]</scope>
    <source>
        <strain evidence="1">SpSt-1217</strain>
    </source>
</reference>
<sequence>MKQVMFTIGFLLGSFLLFTSFSLRENPQDPPRGEKGEKAKRHIRLEKIENGEKTVLDTVIEGNQVFVWNGDTIGSAKELKWIGKENFAMDSIHKNFEFRFLESDGPGDKRFMFAPQPPRAPKMPHVVQLQKNLRGNVIDLSDSGIISYKKKKLSGGREKITIIRNEPSEEDMEKDVLITIPDAPDPEFWMSADGPGKMKTIKVINKDDGEMEITEDEVIKIQRSDGKVMVIRKKIVDENENVEIEIDENDMPENN</sequence>
<organism evidence="1">
    <name type="scientific">Mariniphaga anaerophila</name>
    <dbReference type="NCBI Taxonomy" id="1484053"/>
    <lineage>
        <taxon>Bacteria</taxon>
        <taxon>Pseudomonadati</taxon>
        <taxon>Bacteroidota</taxon>
        <taxon>Bacteroidia</taxon>
        <taxon>Marinilabiliales</taxon>
        <taxon>Prolixibacteraceae</taxon>
        <taxon>Mariniphaga</taxon>
    </lineage>
</organism>
<dbReference type="EMBL" id="DSDK01000475">
    <property type="protein sequence ID" value="HDR51691.1"/>
    <property type="molecule type" value="Genomic_DNA"/>
</dbReference>
<dbReference type="Proteomes" id="UP000886047">
    <property type="component" value="Unassembled WGS sequence"/>
</dbReference>
<proteinExistence type="predicted"/>
<evidence type="ECO:0000313" key="1">
    <source>
        <dbReference type="EMBL" id="HDR51691.1"/>
    </source>
</evidence>
<name>A0A831LW93_9BACT</name>
<comment type="caution">
    <text evidence="1">The sequence shown here is derived from an EMBL/GenBank/DDBJ whole genome shotgun (WGS) entry which is preliminary data.</text>
</comment>
<dbReference type="AlphaFoldDB" id="A0A831LW93"/>